<reference evidence="3" key="2">
    <citation type="submission" date="2015-01" db="EMBL/GenBank/DDBJ databases">
        <title>Evolutionary Origins and Diversification of the Mycorrhizal Mutualists.</title>
        <authorList>
            <consortium name="DOE Joint Genome Institute"/>
            <consortium name="Mycorrhizal Genomics Consortium"/>
            <person name="Kohler A."/>
            <person name="Kuo A."/>
            <person name="Nagy L.G."/>
            <person name="Floudas D."/>
            <person name="Copeland A."/>
            <person name="Barry K.W."/>
            <person name="Cichocki N."/>
            <person name="Veneault-Fourrey C."/>
            <person name="LaButti K."/>
            <person name="Lindquist E.A."/>
            <person name="Lipzen A."/>
            <person name="Lundell T."/>
            <person name="Morin E."/>
            <person name="Murat C."/>
            <person name="Riley R."/>
            <person name="Ohm R."/>
            <person name="Sun H."/>
            <person name="Tunlid A."/>
            <person name="Henrissat B."/>
            <person name="Grigoriev I.V."/>
            <person name="Hibbett D.S."/>
            <person name="Martin F."/>
        </authorList>
    </citation>
    <scope>NUCLEOTIDE SEQUENCE [LARGE SCALE GENOMIC DNA]</scope>
    <source>
        <strain evidence="3">MAFF 305830</strain>
    </source>
</reference>
<dbReference type="Proteomes" id="UP000054097">
    <property type="component" value="Unassembled WGS sequence"/>
</dbReference>
<evidence type="ECO:0000313" key="3">
    <source>
        <dbReference type="Proteomes" id="UP000054097"/>
    </source>
</evidence>
<dbReference type="HOGENOM" id="CLU_101883_1_0_1"/>
<organism evidence="2 3">
    <name type="scientific">Serendipita vermifera MAFF 305830</name>
    <dbReference type="NCBI Taxonomy" id="933852"/>
    <lineage>
        <taxon>Eukaryota</taxon>
        <taxon>Fungi</taxon>
        <taxon>Dikarya</taxon>
        <taxon>Basidiomycota</taxon>
        <taxon>Agaricomycotina</taxon>
        <taxon>Agaricomycetes</taxon>
        <taxon>Sebacinales</taxon>
        <taxon>Serendipitaceae</taxon>
        <taxon>Serendipita</taxon>
    </lineage>
</organism>
<proteinExistence type="predicted"/>
<feature type="region of interest" description="Disordered" evidence="1">
    <location>
        <begin position="1"/>
        <end position="58"/>
    </location>
</feature>
<accession>A0A0C2WGQ1</accession>
<name>A0A0C2WGQ1_SERVB</name>
<dbReference type="AlphaFoldDB" id="A0A0C2WGQ1"/>
<sequence length="169" mass="18803">MAINLTDLLESGPGAVGQTDTAEAVPPITNANRQSNSLAEETSPSTNFASPTPPVDGPHDRRRYNYYCVVCGRPHDRAERARDCSNRDLGLTPHACGGQCGTTNCTKVYSSEALLRQHLARPQDRDVQCPKWFVFLFILGRFCLLIPSNSSLRTVRRKNIARHRKEACY</sequence>
<feature type="compositionally biased region" description="Polar residues" evidence="1">
    <location>
        <begin position="29"/>
        <end position="50"/>
    </location>
</feature>
<gene>
    <name evidence="2" type="ORF">M408DRAFT_208561</name>
</gene>
<reference evidence="2 3" key="1">
    <citation type="submission" date="2014-04" db="EMBL/GenBank/DDBJ databases">
        <authorList>
            <consortium name="DOE Joint Genome Institute"/>
            <person name="Kuo A."/>
            <person name="Zuccaro A."/>
            <person name="Kohler A."/>
            <person name="Nagy L.G."/>
            <person name="Floudas D."/>
            <person name="Copeland A."/>
            <person name="Barry K.W."/>
            <person name="Cichocki N."/>
            <person name="Veneault-Fourrey C."/>
            <person name="LaButti K."/>
            <person name="Lindquist E.A."/>
            <person name="Lipzen A."/>
            <person name="Lundell T."/>
            <person name="Morin E."/>
            <person name="Murat C."/>
            <person name="Sun H."/>
            <person name="Tunlid A."/>
            <person name="Henrissat B."/>
            <person name="Grigoriev I.V."/>
            <person name="Hibbett D.S."/>
            <person name="Martin F."/>
            <person name="Nordberg H.P."/>
            <person name="Cantor M.N."/>
            <person name="Hua S.X."/>
        </authorList>
    </citation>
    <scope>NUCLEOTIDE SEQUENCE [LARGE SCALE GENOMIC DNA]</scope>
    <source>
        <strain evidence="2 3">MAFF 305830</strain>
    </source>
</reference>
<protein>
    <submittedName>
        <fullName evidence="2">Uncharacterized protein</fullName>
    </submittedName>
</protein>
<keyword evidence="3" id="KW-1185">Reference proteome</keyword>
<evidence type="ECO:0000313" key="2">
    <source>
        <dbReference type="EMBL" id="KIM25573.1"/>
    </source>
</evidence>
<evidence type="ECO:0000256" key="1">
    <source>
        <dbReference type="SAM" id="MobiDB-lite"/>
    </source>
</evidence>
<dbReference type="EMBL" id="KN824313">
    <property type="protein sequence ID" value="KIM25573.1"/>
    <property type="molecule type" value="Genomic_DNA"/>
</dbReference>